<evidence type="ECO:0000256" key="1">
    <source>
        <dbReference type="SAM" id="MobiDB-lite"/>
    </source>
</evidence>
<feature type="compositionally biased region" description="Acidic residues" evidence="1">
    <location>
        <begin position="123"/>
        <end position="132"/>
    </location>
</feature>
<feature type="compositionally biased region" description="Basic residues" evidence="1">
    <location>
        <begin position="140"/>
        <end position="160"/>
    </location>
</feature>
<feature type="compositionally biased region" description="Polar residues" evidence="1">
    <location>
        <begin position="162"/>
        <end position="173"/>
    </location>
</feature>
<feature type="region of interest" description="Disordered" evidence="1">
    <location>
        <begin position="104"/>
        <end position="174"/>
    </location>
</feature>
<feature type="compositionally biased region" description="Polar residues" evidence="1">
    <location>
        <begin position="227"/>
        <end position="238"/>
    </location>
</feature>
<proteinExistence type="predicted"/>
<gene>
    <name evidence="2" type="ORF">ODALV1_LOCUS2179</name>
</gene>
<evidence type="ECO:0000313" key="2">
    <source>
        <dbReference type="EMBL" id="CAL8072468.1"/>
    </source>
</evidence>
<feature type="region of interest" description="Disordered" evidence="1">
    <location>
        <begin position="227"/>
        <end position="257"/>
    </location>
</feature>
<accession>A0ABP1PP62</accession>
<reference evidence="2 3" key="1">
    <citation type="submission" date="2024-08" db="EMBL/GenBank/DDBJ databases">
        <authorList>
            <person name="Cucini C."/>
            <person name="Frati F."/>
        </authorList>
    </citation>
    <scope>NUCLEOTIDE SEQUENCE [LARGE SCALE GENOMIC DNA]</scope>
</reference>
<organism evidence="2 3">
    <name type="scientific">Orchesella dallaii</name>
    <dbReference type="NCBI Taxonomy" id="48710"/>
    <lineage>
        <taxon>Eukaryota</taxon>
        <taxon>Metazoa</taxon>
        <taxon>Ecdysozoa</taxon>
        <taxon>Arthropoda</taxon>
        <taxon>Hexapoda</taxon>
        <taxon>Collembola</taxon>
        <taxon>Entomobryomorpha</taxon>
        <taxon>Entomobryoidea</taxon>
        <taxon>Orchesellidae</taxon>
        <taxon>Orchesellinae</taxon>
        <taxon>Orchesella</taxon>
    </lineage>
</organism>
<protein>
    <submittedName>
        <fullName evidence="2">Uncharacterized protein</fullName>
    </submittedName>
</protein>
<comment type="caution">
    <text evidence="2">The sequence shown here is derived from an EMBL/GenBank/DDBJ whole genome shotgun (WGS) entry which is preliminary data.</text>
</comment>
<name>A0ABP1PP62_9HEXA</name>
<feature type="region of interest" description="Disordered" evidence="1">
    <location>
        <begin position="458"/>
        <end position="486"/>
    </location>
</feature>
<sequence>MSSVSGGVNTVVSVPNNIVPIVNLLGLLIAFSCPVSSSGNEEVIGHGNFSQSPTNHEEVLVRTQDISPSSSNSGDDFWVGSHKLEFKPHPLLMPSTQSPASQIPIPILEFGSPPTTPSPFMEELSEPSDENGEVSSNGGSKKKSRDKRKKNRRDQRRLSHRTLWTSGNSNANAGSRGIVIKSLDQQLQLLQQPVILTGGSGGPTSLVLPSNRNDDTFRGSASTWNINHPNNNLNAFNTPQQQNHEHHQQHQHQQQQLIQQSQQQQLIQQSQQQQLIQQSQQQPYQFVQPPQQYQVPQQPQIIQQPPQPQIIPQPPGFPMSTGPEYDFSMHNQIHQPPQYIPQVPQAPAQPTGSNGPYLVYVPPGMSQVAQASRALPVKTLAINEIPMDYGRGGASHYSNGGGGYGESTHPQQQYGYHSPNNGPNPHYLRNNILRVFMDKLASVGKSLPIPFVTKYSHPPSPFGHGTQSQSHHSHSPHMNHVVYPPSMQPTTVYNRHYLSRRMR</sequence>
<dbReference type="Proteomes" id="UP001642540">
    <property type="component" value="Unassembled WGS sequence"/>
</dbReference>
<evidence type="ECO:0000313" key="3">
    <source>
        <dbReference type="Proteomes" id="UP001642540"/>
    </source>
</evidence>
<keyword evidence="3" id="KW-1185">Reference proteome</keyword>
<dbReference type="EMBL" id="CAXLJM020000007">
    <property type="protein sequence ID" value="CAL8072468.1"/>
    <property type="molecule type" value="Genomic_DNA"/>
</dbReference>